<proteinExistence type="predicted"/>
<dbReference type="AlphaFoldDB" id="A0AAE1DLC6"/>
<dbReference type="EMBL" id="JAWDGP010003399">
    <property type="protein sequence ID" value="KAK3774677.1"/>
    <property type="molecule type" value="Genomic_DNA"/>
</dbReference>
<gene>
    <name evidence="2" type="ORF">RRG08_035103</name>
</gene>
<comment type="caution">
    <text evidence="2">The sequence shown here is derived from an EMBL/GenBank/DDBJ whole genome shotgun (WGS) entry which is preliminary data.</text>
</comment>
<protein>
    <submittedName>
        <fullName evidence="2">Uncharacterized protein</fullName>
    </submittedName>
</protein>
<feature type="compositionally biased region" description="Low complexity" evidence="1">
    <location>
        <begin position="8"/>
        <end position="21"/>
    </location>
</feature>
<reference evidence="2" key="1">
    <citation type="journal article" date="2023" name="G3 (Bethesda)">
        <title>A reference genome for the long-term kleptoplast-retaining sea slug Elysia crispata morphotype clarki.</title>
        <authorList>
            <person name="Eastman K.E."/>
            <person name="Pendleton A.L."/>
            <person name="Shaikh M.A."/>
            <person name="Suttiyut T."/>
            <person name="Ogas R."/>
            <person name="Tomko P."/>
            <person name="Gavelis G."/>
            <person name="Widhalm J.R."/>
            <person name="Wisecaver J.H."/>
        </authorList>
    </citation>
    <scope>NUCLEOTIDE SEQUENCE</scope>
    <source>
        <strain evidence="2">ECLA1</strain>
    </source>
</reference>
<keyword evidence="3" id="KW-1185">Reference proteome</keyword>
<evidence type="ECO:0000256" key="1">
    <source>
        <dbReference type="SAM" id="MobiDB-lite"/>
    </source>
</evidence>
<accession>A0AAE1DLC6</accession>
<feature type="region of interest" description="Disordered" evidence="1">
    <location>
        <begin position="1"/>
        <end position="27"/>
    </location>
</feature>
<dbReference type="Proteomes" id="UP001283361">
    <property type="component" value="Unassembled WGS sequence"/>
</dbReference>
<name>A0AAE1DLC6_9GAST</name>
<sequence>MRGRWAHIPPSNTSSNINSTTANQGQSIRADKVVSMGNRLVTNPDQQMCIAPSSASIKTIGFPLHHLSSNPFSL</sequence>
<evidence type="ECO:0000313" key="3">
    <source>
        <dbReference type="Proteomes" id="UP001283361"/>
    </source>
</evidence>
<organism evidence="2 3">
    <name type="scientific">Elysia crispata</name>
    <name type="common">lettuce slug</name>
    <dbReference type="NCBI Taxonomy" id="231223"/>
    <lineage>
        <taxon>Eukaryota</taxon>
        <taxon>Metazoa</taxon>
        <taxon>Spiralia</taxon>
        <taxon>Lophotrochozoa</taxon>
        <taxon>Mollusca</taxon>
        <taxon>Gastropoda</taxon>
        <taxon>Heterobranchia</taxon>
        <taxon>Euthyneura</taxon>
        <taxon>Panpulmonata</taxon>
        <taxon>Sacoglossa</taxon>
        <taxon>Placobranchoidea</taxon>
        <taxon>Plakobranchidae</taxon>
        <taxon>Elysia</taxon>
    </lineage>
</organism>
<evidence type="ECO:0000313" key="2">
    <source>
        <dbReference type="EMBL" id="KAK3774677.1"/>
    </source>
</evidence>